<reference evidence="4" key="2">
    <citation type="journal article" date="2022" name="Microb. Genom.">
        <title>A chromosome-scale genome assembly of the tomato pathogen Cladosporium fulvum reveals a compartmentalized genome architecture and the presence of a dispensable chromosome.</title>
        <authorList>
            <person name="Zaccaron A.Z."/>
            <person name="Chen L.H."/>
            <person name="Samaras A."/>
            <person name="Stergiopoulos I."/>
        </authorList>
    </citation>
    <scope>NUCLEOTIDE SEQUENCE</scope>
    <source>
        <strain evidence="4">Race5_Kim</strain>
    </source>
</reference>
<evidence type="ECO:0000256" key="3">
    <source>
        <dbReference type="SAM" id="Phobius"/>
    </source>
</evidence>
<evidence type="ECO:0000256" key="1">
    <source>
        <dbReference type="ARBA" id="ARBA00010926"/>
    </source>
</evidence>
<dbReference type="CDD" id="cd02859">
    <property type="entry name" value="E_set_AMPKbeta_like_N"/>
    <property type="match status" value="1"/>
</dbReference>
<dbReference type="AlphaFoldDB" id="A0A9Q8LIN1"/>
<keyword evidence="3" id="KW-1133">Transmembrane helix</keyword>
<feature type="region of interest" description="Disordered" evidence="2">
    <location>
        <begin position="1"/>
        <end position="33"/>
    </location>
</feature>
<keyword evidence="5" id="KW-1185">Reference proteome</keyword>
<proteinExistence type="inferred from homology"/>
<evidence type="ECO:0000313" key="5">
    <source>
        <dbReference type="Proteomes" id="UP000756132"/>
    </source>
</evidence>
<dbReference type="Proteomes" id="UP000756132">
    <property type="component" value="Chromosome 5"/>
</dbReference>
<feature type="compositionally biased region" description="Basic and acidic residues" evidence="2">
    <location>
        <begin position="441"/>
        <end position="453"/>
    </location>
</feature>
<feature type="region of interest" description="Disordered" evidence="2">
    <location>
        <begin position="219"/>
        <end position="245"/>
    </location>
</feature>
<organism evidence="4 5">
    <name type="scientific">Passalora fulva</name>
    <name type="common">Tomato leaf mold</name>
    <name type="synonym">Cladosporium fulvum</name>
    <dbReference type="NCBI Taxonomy" id="5499"/>
    <lineage>
        <taxon>Eukaryota</taxon>
        <taxon>Fungi</taxon>
        <taxon>Dikarya</taxon>
        <taxon>Ascomycota</taxon>
        <taxon>Pezizomycotina</taxon>
        <taxon>Dothideomycetes</taxon>
        <taxon>Dothideomycetidae</taxon>
        <taxon>Mycosphaerellales</taxon>
        <taxon>Mycosphaerellaceae</taxon>
        <taxon>Fulvia</taxon>
    </lineage>
</organism>
<accession>A0A9Q8LIN1</accession>
<gene>
    <name evidence="4" type="ORF">CLAFUR5_05795</name>
</gene>
<feature type="compositionally biased region" description="Basic and acidic residues" evidence="2">
    <location>
        <begin position="228"/>
        <end position="245"/>
    </location>
</feature>
<dbReference type="KEGG" id="ffu:CLAFUR5_05795"/>
<evidence type="ECO:0000256" key="2">
    <source>
        <dbReference type="SAM" id="MobiDB-lite"/>
    </source>
</evidence>
<dbReference type="GeneID" id="71985673"/>
<dbReference type="Gene3D" id="2.60.40.10">
    <property type="entry name" value="Immunoglobulins"/>
    <property type="match status" value="1"/>
</dbReference>
<feature type="transmembrane region" description="Helical" evidence="3">
    <location>
        <begin position="545"/>
        <end position="568"/>
    </location>
</feature>
<keyword evidence="3" id="KW-0812">Transmembrane</keyword>
<feature type="compositionally biased region" description="Basic and acidic residues" evidence="2">
    <location>
        <begin position="350"/>
        <end position="380"/>
    </location>
</feature>
<feature type="region of interest" description="Disordered" evidence="2">
    <location>
        <begin position="62"/>
        <end position="82"/>
    </location>
</feature>
<dbReference type="RefSeq" id="XP_047762444.1">
    <property type="nucleotide sequence ID" value="XM_047904943.1"/>
</dbReference>
<protein>
    <recommendedName>
        <fullName evidence="6">AMP-activated protein kinase glycogen-binding domain-containing protein</fullName>
    </recommendedName>
</protein>
<dbReference type="InterPro" id="IPR014756">
    <property type="entry name" value="Ig_E-set"/>
</dbReference>
<reference evidence="4" key="1">
    <citation type="submission" date="2021-12" db="EMBL/GenBank/DDBJ databases">
        <authorList>
            <person name="Zaccaron A."/>
            <person name="Stergiopoulos I."/>
        </authorList>
    </citation>
    <scope>NUCLEOTIDE SEQUENCE</scope>
    <source>
        <strain evidence="4">Race5_Kim</strain>
    </source>
</reference>
<keyword evidence="3" id="KW-0472">Membrane</keyword>
<comment type="similarity">
    <text evidence="1">Belongs to the 5'-AMP-activated protein kinase beta subunit family.</text>
</comment>
<name>A0A9Q8LIN1_PASFU</name>
<sequence length="579" mass="63220">MSLPKRSSFPHHSSLPAKGDTTAAGQHANQQHHRQAGVLANIMPATKRKAQSAAAPSIDAVLDTPAAPTPSNHSHPSWIGPQPVARVPTPGSIIMKIPVTIEFSSPGLQPPVFVSSSLNGWQPTEMECTKSEHGRYSFSKTFTAEEGEYQYKLRLGPGDWWICDTTKPRVDDGAGNENNLVVVEPKSHTLYAADEREPHPQEEYQHDEPPMMKHEAFTTGHTTHGAHGHHDIDHADHDHLTPDHHVASPLFRHESIAPTPQHHAHPHDYNEHWPEDAPLLRHESIAPSSHEQSHSPLFGHESTAIDNKGDHDVRHHIPPMHLGQQRRGSLGERTGSNRSIPEEADPDDPSLEKFPTDHVGIMEHLDRVRRASDSGSERSSSRSPSNSAVASASPMLPAVKEGEEEEDLEDLKDGAGDKPQTHTQEHLDRPAAPITPPMTPKSEDSKDKDDSPLGIREQADAVKKSLKEVHVQEKLDQAKSLIDQHTPVVIEKAQQAQQVIQDNVPQSVIDKAQQAQQAVQDSVPVVKDKVQQAKDVVVESGNKGLGLLAIGLGIAMAIGSAALAFWLIKTKSEDVVAGL</sequence>
<dbReference type="InterPro" id="IPR013783">
    <property type="entry name" value="Ig-like_fold"/>
</dbReference>
<evidence type="ECO:0008006" key="6">
    <source>
        <dbReference type="Google" id="ProtNLM"/>
    </source>
</evidence>
<evidence type="ECO:0000313" key="4">
    <source>
        <dbReference type="EMBL" id="UJO18078.1"/>
    </source>
</evidence>
<feature type="compositionally biased region" description="Basic and acidic residues" evidence="2">
    <location>
        <begin position="411"/>
        <end position="429"/>
    </location>
</feature>
<feature type="compositionally biased region" description="Low complexity" evidence="2">
    <location>
        <begin position="381"/>
        <end position="393"/>
    </location>
</feature>
<dbReference type="EMBL" id="CP090167">
    <property type="protein sequence ID" value="UJO18078.1"/>
    <property type="molecule type" value="Genomic_DNA"/>
</dbReference>
<dbReference type="PANTHER" id="PTHR10343">
    <property type="entry name" value="5'-AMP-ACTIVATED PROTEIN KINASE , BETA SUBUNIT"/>
    <property type="match status" value="1"/>
</dbReference>
<dbReference type="InterPro" id="IPR050827">
    <property type="entry name" value="CRP1_MDG1_kinase"/>
</dbReference>
<dbReference type="SUPFAM" id="SSF81296">
    <property type="entry name" value="E set domains"/>
    <property type="match status" value="1"/>
</dbReference>
<dbReference type="PANTHER" id="PTHR10343:SF84">
    <property type="entry name" value="5'-AMP-ACTIVATED PROTEIN KINASE SUBUNIT BETA-1"/>
    <property type="match status" value="1"/>
</dbReference>
<feature type="region of interest" description="Disordered" evidence="2">
    <location>
        <begin position="286"/>
        <end position="453"/>
    </location>
</feature>
<dbReference type="OrthoDB" id="5350410at2759"/>